<dbReference type="Proteomes" id="UP000295705">
    <property type="component" value="Unassembled WGS sequence"/>
</dbReference>
<gene>
    <name evidence="2" type="ORF">EV188_105261</name>
</gene>
<proteinExistence type="predicted"/>
<dbReference type="InterPro" id="IPR029068">
    <property type="entry name" value="Glyas_Bleomycin-R_OHBP_Dase"/>
</dbReference>
<reference evidence="2 3" key="1">
    <citation type="submission" date="2019-03" db="EMBL/GenBank/DDBJ databases">
        <title>Genomic Encyclopedia of Type Strains, Phase IV (KMG-IV): sequencing the most valuable type-strain genomes for metagenomic binning, comparative biology and taxonomic classification.</title>
        <authorList>
            <person name="Goeker M."/>
        </authorList>
    </citation>
    <scope>NUCLEOTIDE SEQUENCE [LARGE SCALE GENOMIC DNA]</scope>
    <source>
        <strain evidence="2 3">DSM 45775</strain>
    </source>
</reference>
<dbReference type="Pfam" id="PF00903">
    <property type="entry name" value="Glyoxalase"/>
    <property type="match status" value="1"/>
</dbReference>
<dbReference type="SUPFAM" id="SSF54593">
    <property type="entry name" value="Glyoxalase/Bleomycin resistance protein/Dihydroxybiphenyl dioxygenase"/>
    <property type="match status" value="1"/>
</dbReference>
<evidence type="ECO:0000259" key="1">
    <source>
        <dbReference type="PROSITE" id="PS51819"/>
    </source>
</evidence>
<dbReference type="AlphaFoldDB" id="A0A4R6V6F8"/>
<dbReference type="GO" id="GO:0016829">
    <property type="term" value="F:lyase activity"/>
    <property type="evidence" value="ECO:0007669"/>
    <property type="project" value="UniProtKB-KW"/>
</dbReference>
<keyword evidence="2" id="KW-0456">Lyase</keyword>
<evidence type="ECO:0000313" key="3">
    <source>
        <dbReference type="Proteomes" id="UP000295705"/>
    </source>
</evidence>
<accession>A0A4R6V6F8</accession>
<sequence length="138" mass="15269">MISATRELRNVPLAHTGSVFTGLHHVQLAMPVGQEDRARAFFVGVLGMTEIEKPPVLAARGGAWFRAGGLELHLGVEDDFRPARKAHPGIMVDDLDALAGRLEHAGQDVTRDRDFPGFRRFYAHDPFGNRLEFLEPGE</sequence>
<dbReference type="PROSITE" id="PS51819">
    <property type="entry name" value="VOC"/>
    <property type="match status" value="1"/>
</dbReference>
<dbReference type="EMBL" id="SNYO01000005">
    <property type="protein sequence ID" value="TDQ55863.1"/>
    <property type="molecule type" value="Genomic_DNA"/>
</dbReference>
<dbReference type="Gene3D" id="3.10.180.10">
    <property type="entry name" value="2,3-Dihydroxybiphenyl 1,2-Dioxygenase, domain 1"/>
    <property type="match status" value="1"/>
</dbReference>
<organism evidence="2 3">
    <name type="scientific">Actinomycetospora succinea</name>
    <dbReference type="NCBI Taxonomy" id="663603"/>
    <lineage>
        <taxon>Bacteria</taxon>
        <taxon>Bacillati</taxon>
        <taxon>Actinomycetota</taxon>
        <taxon>Actinomycetes</taxon>
        <taxon>Pseudonocardiales</taxon>
        <taxon>Pseudonocardiaceae</taxon>
        <taxon>Actinomycetospora</taxon>
    </lineage>
</organism>
<dbReference type="PANTHER" id="PTHR39175:SF1">
    <property type="entry name" value="FAMILY PROTEIN, PUTATIVE (AFU_ORTHOLOGUE AFUA_3G15060)-RELATED"/>
    <property type="match status" value="1"/>
</dbReference>
<feature type="domain" description="VOC" evidence="1">
    <location>
        <begin position="22"/>
        <end position="136"/>
    </location>
</feature>
<dbReference type="OrthoDB" id="9813630at2"/>
<keyword evidence="3" id="KW-1185">Reference proteome</keyword>
<dbReference type="PANTHER" id="PTHR39175">
    <property type="entry name" value="FAMILY PROTEIN, PUTATIVE (AFU_ORTHOLOGUE AFUA_3G15060)-RELATED"/>
    <property type="match status" value="1"/>
</dbReference>
<dbReference type="InterPro" id="IPR004360">
    <property type="entry name" value="Glyas_Fos-R_dOase_dom"/>
</dbReference>
<evidence type="ECO:0000313" key="2">
    <source>
        <dbReference type="EMBL" id="TDQ55863.1"/>
    </source>
</evidence>
<comment type="caution">
    <text evidence="2">The sequence shown here is derived from an EMBL/GenBank/DDBJ whole genome shotgun (WGS) entry which is preliminary data.</text>
</comment>
<protein>
    <submittedName>
        <fullName evidence="2">Putative enzyme related to lactoylglutathione lyase</fullName>
    </submittedName>
</protein>
<name>A0A4R6V6F8_9PSEU</name>
<dbReference type="InterPro" id="IPR037523">
    <property type="entry name" value="VOC_core"/>
</dbReference>